<dbReference type="Pfam" id="PF08546">
    <property type="entry name" value="ApbA_C"/>
    <property type="match status" value="1"/>
</dbReference>
<evidence type="ECO:0000259" key="6">
    <source>
        <dbReference type="Pfam" id="PF08546"/>
    </source>
</evidence>
<dbReference type="EMBL" id="MU006561">
    <property type="protein sequence ID" value="KAF2751713.1"/>
    <property type="molecule type" value="Genomic_DNA"/>
</dbReference>
<dbReference type="Pfam" id="PF02558">
    <property type="entry name" value="ApbA"/>
    <property type="match status" value="1"/>
</dbReference>
<dbReference type="GO" id="GO:0008677">
    <property type="term" value="F:2-dehydropantoate 2-reductase activity"/>
    <property type="evidence" value="ECO:0007669"/>
    <property type="project" value="TreeGrafter"/>
</dbReference>
<dbReference type="OrthoDB" id="73846at2759"/>
<dbReference type="Gene3D" id="1.10.1040.10">
    <property type="entry name" value="N-(1-d-carboxylethyl)-l-norvaline Dehydrogenase, domain 2"/>
    <property type="match status" value="1"/>
</dbReference>
<dbReference type="InterPro" id="IPR050838">
    <property type="entry name" value="Ketopantoate_reductase"/>
</dbReference>
<evidence type="ECO:0000259" key="5">
    <source>
        <dbReference type="Pfam" id="PF02558"/>
    </source>
</evidence>
<evidence type="ECO:0000313" key="8">
    <source>
        <dbReference type="Proteomes" id="UP000799440"/>
    </source>
</evidence>
<dbReference type="PANTHER" id="PTHR43765">
    <property type="entry name" value="2-DEHYDROPANTOATE 2-REDUCTASE-RELATED"/>
    <property type="match status" value="1"/>
</dbReference>
<dbReference type="SUPFAM" id="SSF51735">
    <property type="entry name" value="NAD(P)-binding Rossmann-fold domains"/>
    <property type="match status" value="1"/>
</dbReference>
<dbReference type="InterPro" id="IPR036291">
    <property type="entry name" value="NAD(P)-bd_dom_sf"/>
</dbReference>
<keyword evidence="2" id="KW-0521">NADP</keyword>
<evidence type="ECO:0000313" key="7">
    <source>
        <dbReference type="EMBL" id="KAF2751713.1"/>
    </source>
</evidence>
<feature type="region of interest" description="Disordered" evidence="4">
    <location>
        <begin position="440"/>
        <end position="467"/>
    </location>
</feature>
<feature type="domain" description="Ketopantoate reductase N-terminal" evidence="5">
    <location>
        <begin position="37"/>
        <end position="181"/>
    </location>
</feature>
<evidence type="ECO:0008006" key="9">
    <source>
        <dbReference type="Google" id="ProtNLM"/>
    </source>
</evidence>
<feature type="domain" description="Ketopantoate reductase C-terminal" evidence="6">
    <location>
        <begin position="293"/>
        <end position="425"/>
    </location>
</feature>
<dbReference type="AlphaFoldDB" id="A0A6A6VNI4"/>
<reference evidence="7" key="1">
    <citation type="journal article" date="2020" name="Stud. Mycol.">
        <title>101 Dothideomycetes genomes: a test case for predicting lifestyles and emergence of pathogens.</title>
        <authorList>
            <person name="Haridas S."/>
            <person name="Albert R."/>
            <person name="Binder M."/>
            <person name="Bloem J."/>
            <person name="Labutti K."/>
            <person name="Salamov A."/>
            <person name="Andreopoulos B."/>
            <person name="Baker S."/>
            <person name="Barry K."/>
            <person name="Bills G."/>
            <person name="Bluhm B."/>
            <person name="Cannon C."/>
            <person name="Castanera R."/>
            <person name="Culley D."/>
            <person name="Daum C."/>
            <person name="Ezra D."/>
            <person name="Gonzalez J."/>
            <person name="Henrissat B."/>
            <person name="Kuo A."/>
            <person name="Liang C."/>
            <person name="Lipzen A."/>
            <person name="Lutzoni F."/>
            <person name="Magnuson J."/>
            <person name="Mondo S."/>
            <person name="Nolan M."/>
            <person name="Ohm R."/>
            <person name="Pangilinan J."/>
            <person name="Park H.-J."/>
            <person name="Ramirez L."/>
            <person name="Alfaro M."/>
            <person name="Sun H."/>
            <person name="Tritt A."/>
            <person name="Yoshinaga Y."/>
            <person name="Zwiers L.-H."/>
            <person name="Turgeon B."/>
            <person name="Goodwin S."/>
            <person name="Spatafora J."/>
            <person name="Crous P."/>
            <person name="Grigoriev I."/>
        </authorList>
    </citation>
    <scope>NUCLEOTIDE SEQUENCE</scope>
    <source>
        <strain evidence="7">CBS 119925</strain>
    </source>
</reference>
<gene>
    <name evidence="7" type="ORF">M011DRAFT_491281</name>
</gene>
<dbReference type="PANTHER" id="PTHR43765:SF2">
    <property type="entry name" value="2-DEHYDROPANTOATE 2-REDUCTASE"/>
    <property type="match status" value="1"/>
</dbReference>
<dbReference type="GO" id="GO:0050661">
    <property type="term" value="F:NADP binding"/>
    <property type="evidence" value="ECO:0007669"/>
    <property type="project" value="TreeGrafter"/>
</dbReference>
<dbReference type="SUPFAM" id="SSF48179">
    <property type="entry name" value="6-phosphogluconate dehydrogenase C-terminal domain-like"/>
    <property type="match status" value="1"/>
</dbReference>
<protein>
    <recommendedName>
        <fullName evidence="9">6-phosphogluconate dehydrogenase C-terminal domain-like protein</fullName>
    </recommendedName>
</protein>
<dbReference type="InterPro" id="IPR013332">
    <property type="entry name" value="KPR_N"/>
</dbReference>
<dbReference type="Gene3D" id="3.40.50.720">
    <property type="entry name" value="NAD(P)-binding Rossmann-like Domain"/>
    <property type="match status" value="1"/>
</dbReference>
<feature type="compositionally biased region" description="Acidic residues" evidence="4">
    <location>
        <begin position="457"/>
        <end position="467"/>
    </location>
</feature>
<comment type="similarity">
    <text evidence="1">Belongs to the ketopantoate reductase family.</text>
</comment>
<dbReference type="InterPro" id="IPR008927">
    <property type="entry name" value="6-PGluconate_DH-like_C_sf"/>
</dbReference>
<keyword evidence="3" id="KW-0560">Oxidoreductase</keyword>
<dbReference type="InterPro" id="IPR013328">
    <property type="entry name" value="6PGD_dom2"/>
</dbReference>
<accession>A0A6A6VNI4</accession>
<name>A0A6A6VNI4_9PLEO</name>
<dbReference type="GO" id="GO:0005739">
    <property type="term" value="C:mitochondrion"/>
    <property type="evidence" value="ECO:0007669"/>
    <property type="project" value="TreeGrafter"/>
</dbReference>
<proteinExistence type="inferred from homology"/>
<organism evidence="7 8">
    <name type="scientific">Sporormia fimetaria CBS 119925</name>
    <dbReference type="NCBI Taxonomy" id="1340428"/>
    <lineage>
        <taxon>Eukaryota</taxon>
        <taxon>Fungi</taxon>
        <taxon>Dikarya</taxon>
        <taxon>Ascomycota</taxon>
        <taxon>Pezizomycotina</taxon>
        <taxon>Dothideomycetes</taxon>
        <taxon>Pleosporomycetidae</taxon>
        <taxon>Pleosporales</taxon>
        <taxon>Sporormiaceae</taxon>
        <taxon>Sporormia</taxon>
    </lineage>
</organism>
<evidence type="ECO:0000256" key="3">
    <source>
        <dbReference type="ARBA" id="ARBA00023002"/>
    </source>
</evidence>
<evidence type="ECO:0000256" key="2">
    <source>
        <dbReference type="ARBA" id="ARBA00022857"/>
    </source>
</evidence>
<sequence length="467" mass="52588">MFFGFGAGEKERRVEEGFDGVAEVDFYRQRPPLDPRIHILGVGSLGRFMAHSLRGLPNPPPVTVMFHGRQTLKKWNESPKTIKLITDGVTEVREGFDAELVQLRRRLHGKEIDPVDATTRRELGEGESDEPISSLIICTKSQMVLQALSAVKHRLHKDSVILFMQNGMGTVEEVTREIFPDPETRPRYMRAVRTYRTQLHPADPFTAIYKGDGTMGVALLPHEREGGAAPFSPTPRFSARDRLPVEARHPAKPNSAVPSPQDPGFEWMPNDRYLLRTLTRSPVLMATGLSPPDLLQMQLERLAISSILGPISVMLDARHGGMLYNYAISRTMRLLLAEISLVIRSLPELQYIPNVSQRFDPGHLETFVVAVARIRKDEINSMLEDVRRGRQTEVDYLNGWIVKKGEELGIQCFMNFMMLNLVKGKANMIQLEMSEDVPFVSGPKPGEGSLRIKESVQEELEEGSLDE</sequence>
<evidence type="ECO:0000256" key="1">
    <source>
        <dbReference type="ARBA" id="ARBA00007870"/>
    </source>
</evidence>
<keyword evidence="8" id="KW-1185">Reference proteome</keyword>
<evidence type="ECO:0000256" key="4">
    <source>
        <dbReference type="SAM" id="MobiDB-lite"/>
    </source>
</evidence>
<dbReference type="Proteomes" id="UP000799440">
    <property type="component" value="Unassembled WGS sequence"/>
</dbReference>
<dbReference type="InterPro" id="IPR013752">
    <property type="entry name" value="KPA_reductase"/>
</dbReference>